<evidence type="ECO:0000259" key="10">
    <source>
        <dbReference type="Pfam" id="PF05922"/>
    </source>
</evidence>
<keyword evidence="2 5" id="KW-0645">Protease</keyword>
<evidence type="ECO:0000256" key="6">
    <source>
        <dbReference type="SAM" id="MobiDB-lite"/>
    </source>
</evidence>
<feature type="chain" id="PRO_5045496546" evidence="7">
    <location>
        <begin position="39"/>
        <end position="1003"/>
    </location>
</feature>
<dbReference type="InterPro" id="IPR003137">
    <property type="entry name" value="PA_domain"/>
</dbReference>
<feature type="signal peptide" evidence="7">
    <location>
        <begin position="1"/>
        <end position="38"/>
    </location>
</feature>
<dbReference type="CDD" id="cd02120">
    <property type="entry name" value="PA_subtilisin_like"/>
    <property type="match status" value="1"/>
</dbReference>
<dbReference type="PROSITE" id="PS00138">
    <property type="entry name" value="SUBTILASE_SER"/>
    <property type="match status" value="1"/>
</dbReference>
<name>A0ABW0ZG42_9ACTN</name>
<feature type="active site" description="Charge relay system" evidence="5">
    <location>
        <position position="285"/>
    </location>
</feature>
<dbReference type="Pfam" id="PF00082">
    <property type="entry name" value="Peptidase_S8"/>
    <property type="match status" value="1"/>
</dbReference>
<dbReference type="Pfam" id="PF05922">
    <property type="entry name" value="Inhibitor_I9"/>
    <property type="match status" value="1"/>
</dbReference>
<gene>
    <name evidence="11" type="ORF">ACFPQB_09935</name>
</gene>
<dbReference type="RefSeq" id="WP_136436882.1">
    <property type="nucleotide sequence ID" value="NZ_JBHSNS010000003.1"/>
</dbReference>
<evidence type="ECO:0000256" key="2">
    <source>
        <dbReference type="ARBA" id="ARBA00022670"/>
    </source>
</evidence>
<comment type="caution">
    <text evidence="11">The sequence shown here is derived from an EMBL/GenBank/DDBJ whole genome shotgun (WGS) entry which is preliminary data.</text>
</comment>
<keyword evidence="12" id="KW-1185">Reference proteome</keyword>
<dbReference type="Gene3D" id="3.40.50.200">
    <property type="entry name" value="Peptidase S8/S53 domain"/>
    <property type="match status" value="1"/>
</dbReference>
<feature type="domain" description="Peptidase S8/S53" evidence="8">
    <location>
        <begin position="186"/>
        <end position="664"/>
    </location>
</feature>
<evidence type="ECO:0000259" key="8">
    <source>
        <dbReference type="Pfam" id="PF00082"/>
    </source>
</evidence>
<keyword evidence="7" id="KW-0732">Signal</keyword>
<dbReference type="PANTHER" id="PTHR10795">
    <property type="entry name" value="PROPROTEIN CONVERTASE SUBTILISIN/KEXIN"/>
    <property type="match status" value="1"/>
</dbReference>
<feature type="active site" description="Charge relay system" evidence="5">
    <location>
        <position position="611"/>
    </location>
</feature>
<dbReference type="InterPro" id="IPR023828">
    <property type="entry name" value="Peptidase_S8_Ser-AS"/>
</dbReference>
<dbReference type="InterPro" id="IPR036852">
    <property type="entry name" value="Peptidase_S8/S53_dom_sf"/>
</dbReference>
<dbReference type="Proteomes" id="UP001596072">
    <property type="component" value="Unassembled WGS sequence"/>
</dbReference>
<proteinExistence type="inferred from homology"/>
<dbReference type="Pfam" id="PF02225">
    <property type="entry name" value="PA"/>
    <property type="match status" value="1"/>
</dbReference>
<dbReference type="InterPro" id="IPR045051">
    <property type="entry name" value="SBT"/>
</dbReference>
<dbReference type="Gene3D" id="3.50.30.30">
    <property type="match status" value="1"/>
</dbReference>
<dbReference type="InterPro" id="IPR015500">
    <property type="entry name" value="Peptidase_S8_subtilisin-rel"/>
</dbReference>
<feature type="active site" description="Charge relay system" evidence="5">
    <location>
        <position position="195"/>
    </location>
</feature>
<dbReference type="PROSITE" id="PS51892">
    <property type="entry name" value="SUBTILASE"/>
    <property type="match status" value="1"/>
</dbReference>
<sequence length="1003" mass="103357">MLVSEPGAQRARRLPAALALAIAALLALTAALGAPALADDPGPGADDGEGRSATKADLQRFKAGRYIVMLAAPPASTYSKTRAKPGKQFDARGAGVASYSRTLKTRHDTIARDLGFDVDRHFTIAANGFVADLTAKQATELATDRRVLIVQKDSLVYADTWNTPDFLGLTGRNGVWQRVGGQEKAGDGIVVGVIDSGIWPESRSFSGAPLTSKPKGRWKAKRSGTITSMRKSDGNLFRGECEVGEEFTVGACNHKLISARYFLDGYGEHRTIEEDYISPRDGNGHGTHTASTAAGNNVADVSTEGVDFGTVSGMAPGAKIASYKALWATADGRASGTTRDLVAAIEQAVTDGVDVINYSISGPTDTVLEAAEIAFEGAAEAGVFVAASAGNSGPGASTVAHNSPWVTTVAASTHTSFENTVVLGDGQQIVGASISRTALPNTPLVDAADAGNGSMSDADTSLCASGSLDPATVAGTIVVCRRGVYDRVAKSAEVERAGGAGMILANVTEGSLDADFHAVPTIHVSHTDSPAVYDYLDSAGAAATARFELGNLSGEETPVPQIAGFSSRGPAASDESDLLKPDIAAPGVSVLAAVAPPSSDGRDYDLASGTSMSAPHIAGLAAIVQGVHPRWTPMHIKSAMMTTATDLKDAAGAPSQDLFAQGAGHVNPKSFLDPGLFLLSDWEQWYGYISGLGLDTGVPAIEPNAVNLPSLAEGHVMTETTLTRTFTAARKGIWRVSVDVPGFSSTSSRAVVRASRAGQEIPVAFTFQRTSAPLSQWAFGHITMTGPTKVRLPVALRPVSVKAPTSVSGTGTAGSTNVPITGGFTGDLQVSTAGLVKGQVAEGALPEGDYALECVTIGAGNDLAQFDLVAPDSTSDLDMFVYAAESCDPNTIYAVAGEAATPSPGETFSLENAPAGTYIVEVDAFAAGQQGEPVPYSLRVYDLGGTPSVGGLAVDPNPVPVTTGGDTSFDVSWSGLEAESHYFGLLGYDGAPNSTYVYVDTTP</sequence>
<feature type="region of interest" description="Disordered" evidence="6">
    <location>
        <begin position="205"/>
        <end position="224"/>
    </location>
</feature>
<dbReference type="SUPFAM" id="SSF52743">
    <property type="entry name" value="Subtilisin-like"/>
    <property type="match status" value="1"/>
</dbReference>
<evidence type="ECO:0000256" key="4">
    <source>
        <dbReference type="ARBA" id="ARBA00022825"/>
    </source>
</evidence>
<keyword evidence="3 5" id="KW-0378">Hydrolase</keyword>
<dbReference type="InterPro" id="IPR010259">
    <property type="entry name" value="S8pro/Inhibitor_I9"/>
</dbReference>
<evidence type="ECO:0000313" key="12">
    <source>
        <dbReference type="Proteomes" id="UP001596072"/>
    </source>
</evidence>
<organism evidence="11 12">
    <name type="scientific">Nocardioides vastitatis</name>
    <dbReference type="NCBI Taxonomy" id="2568655"/>
    <lineage>
        <taxon>Bacteria</taxon>
        <taxon>Bacillati</taxon>
        <taxon>Actinomycetota</taxon>
        <taxon>Actinomycetes</taxon>
        <taxon>Propionibacteriales</taxon>
        <taxon>Nocardioidaceae</taxon>
        <taxon>Nocardioides</taxon>
    </lineage>
</organism>
<feature type="domain" description="Inhibitor I9" evidence="10">
    <location>
        <begin position="107"/>
        <end position="157"/>
    </location>
</feature>
<evidence type="ECO:0000259" key="9">
    <source>
        <dbReference type="Pfam" id="PF02225"/>
    </source>
</evidence>
<evidence type="ECO:0000313" key="11">
    <source>
        <dbReference type="EMBL" id="MFC5729238.1"/>
    </source>
</evidence>
<keyword evidence="4 5" id="KW-0720">Serine protease</keyword>
<feature type="domain" description="PA" evidence="9">
    <location>
        <begin position="458"/>
        <end position="528"/>
    </location>
</feature>
<evidence type="ECO:0000256" key="7">
    <source>
        <dbReference type="SAM" id="SignalP"/>
    </source>
</evidence>
<dbReference type="Gene3D" id="2.60.120.380">
    <property type="match status" value="1"/>
</dbReference>
<dbReference type="PRINTS" id="PR00723">
    <property type="entry name" value="SUBTILISIN"/>
</dbReference>
<evidence type="ECO:0000256" key="5">
    <source>
        <dbReference type="PROSITE-ProRule" id="PRU01240"/>
    </source>
</evidence>
<dbReference type="InterPro" id="IPR034197">
    <property type="entry name" value="Peptidases_S8_3"/>
</dbReference>
<dbReference type="CDD" id="cd04852">
    <property type="entry name" value="Peptidases_S8_3"/>
    <property type="match status" value="1"/>
</dbReference>
<protein>
    <submittedName>
        <fullName evidence="11">S8 family serine peptidase</fullName>
    </submittedName>
</protein>
<reference evidence="12" key="1">
    <citation type="journal article" date="2019" name="Int. J. Syst. Evol. Microbiol.">
        <title>The Global Catalogue of Microorganisms (GCM) 10K type strain sequencing project: providing services to taxonomists for standard genome sequencing and annotation.</title>
        <authorList>
            <consortium name="The Broad Institute Genomics Platform"/>
            <consortium name="The Broad Institute Genome Sequencing Center for Infectious Disease"/>
            <person name="Wu L."/>
            <person name="Ma J."/>
        </authorList>
    </citation>
    <scope>NUCLEOTIDE SEQUENCE [LARGE SCALE GENOMIC DNA]</scope>
    <source>
        <strain evidence="12">YIM 94188</strain>
    </source>
</reference>
<accession>A0ABW0ZG42</accession>
<dbReference type="EMBL" id="JBHSNS010000003">
    <property type="protein sequence ID" value="MFC5729238.1"/>
    <property type="molecule type" value="Genomic_DNA"/>
</dbReference>
<comment type="similarity">
    <text evidence="1 5">Belongs to the peptidase S8 family.</text>
</comment>
<dbReference type="InterPro" id="IPR000209">
    <property type="entry name" value="Peptidase_S8/S53_dom"/>
</dbReference>
<evidence type="ECO:0000256" key="3">
    <source>
        <dbReference type="ARBA" id="ARBA00022801"/>
    </source>
</evidence>
<evidence type="ECO:0000256" key="1">
    <source>
        <dbReference type="ARBA" id="ARBA00011073"/>
    </source>
</evidence>